<protein>
    <recommendedName>
        <fullName evidence="4">Asp23/Gls24 family envelope stress response protein</fullName>
    </recommendedName>
</protein>
<sequence length="124" mass="12043">MDADRLNSPPAPNPAGAAERDPAALARRIRARVQAVPGVRGLSPGPFGATATPAPGGRVEGVAVRGGDVEVGVVVSLGRPIPDTAAGVHEAVHAAVRGGGGRVHVSVEDAVAAGAVEEGGRAAG</sequence>
<proteinExistence type="predicted"/>
<feature type="region of interest" description="Disordered" evidence="1">
    <location>
        <begin position="1"/>
        <end position="22"/>
    </location>
</feature>
<evidence type="ECO:0000256" key="1">
    <source>
        <dbReference type="SAM" id="MobiDB-lite"/>
    </source>
</evidence>
<reference evidence="3" key="1">
    <citation type="journal article" date="2019" name="Int. J. Syst. Evol. Microbiol.">
        <title>The Global Catalogue of Microorganisms (GCM) 10K type strain sequencing project: providing services to taxonomists for standard genome sequencing and annotation.</title>
        <authorList>
            <consortium name="The Broad Institute Genomics Platform"/>
            <consortium name="The Broad Institute Genome Sequencing Center for Infectious Disease"/>
            <person name="Wu L."/>
            <person name="Ma J."/>
        </authorList>
    </citation>
    <scope>NUCLEOTIDE SEQUENCE [LARGE SCALE GENOMIC DNA]</scope>
    <source>
        <strain evidence="3">CGMCC 4.7304</strain>
    </source>
</reference>
<organism evidence="2 3">
    <name type="scientific">Streptomonospora arabica</name>
    <dbReference type="NCBI Taxonomy" id="412417"/>
    <lineage>
        <taxon>Bacteria</taxon>
        <taxon>Bacillati</taxon>
        <taxon>Actinomycetota</taxon>
        <taxon>Actinomycetes</taxon>
        <taxon>Streptosporangiales</taxon>
        <taxon>Nocardiopsidaceae</taxon>
        <taxon>Streptomonospora</taxon>
    </lineage>
</organism>
<comment type="caution">
    <text evidence="2">The sequence shown here is derived from an EMBL/GenBank/DDBJ whole genome shotgun (WGS) entry which is preliminary data.</text>
</comment>
<feature type="region of interest" description="Disordered" evidence="1">
    <location>
        <begin position="37"/>
        <end position="58"/>
    </location>
</feature>
<accession>A0ABV9SUL2</accession>
<evidence type="ECO:0000313" key="2">
    <source>
        <dbReference type="EMBL" id="MFC4869975.1"/>
    </source>
</evidence>
<dbReference type="Proteomes" id="UP001595858">
    <property type="component" value="Unassembled WGS sequence"/>
</dbReference>
<gene>
    <name evidence="2" type="ORF">ACFPCZ_25395</name>
</gene>
<name>A0ABV9SUL2_9ACTN</name>
<dbReference type="EMBL" id="JBHSIY010000033">
    <property type="protein sequence ID" value="MFC4869975.1"/>
    <property type="molecule type" value="Genomic_DNA"/>
</dbReference>
<evidence type="ECO:0000313" key="3">
    <source>
        <dbReference type="Proteomes" id="UP001595858"/>
    </source>
</evidence>
<evidence type="ECO:0008006" key="4">
    <source>
        <dbReference type="Google" id="ProtNLM"/>
    </source>
</evidence>
<dbReference type="RefSeq" id="WP_344141685.1">
    <property type="nucleotide sequence ID" value="NZ_BAAAQI010000003.1"/>
</dbReference>
<feature type="compositionally biased region" description="Low complexity" evidence="1">
    <location>
        <begin position="44"/>
        <end position="58"/>
    </location>
</feature>
<keyword evidence="3" id="KW-1185">Reference proteome</keyword>